<keyword evidence="1" id="KW-0472">Membrane</keyword>
<keyword evidence="1" id="KW-1133">Transmembrane helix</keyword>
<evidence type="ECO:0000313" key="3">
    <source>
        <dbReference type="Proteomes" id="UP000610303"/>
    </source>
</evidence>
<reference evidence="2" key="1">
    <citation type="journal article" date="2014" name="Int. J. Syst. Evol. Microbiol.">
        <title>Complete genome sequence of Corynebacterium casei LMG S-19264T (=DSM 44701T), isolated from a smear-ripened cheese.</title>
        <authorList>
            <consortium name="US DOE Joint Genome Institute (JGI-PGF)"/>
            <person name="Walter F."/>
            <person name="Albersmeier A."/>
            <person name="Kalinowski J."/>
            <person name="Ruckert C."/>
        </authorList>
    </citation>
    <scope>NUCLEOTIDE SEQUENCE</scope>
    <source>
        <strain evidence="2">JCM 3346</strain>
    </source>
</reference>
<proteinExistence type="predicted"/>
<accession>A0A918CAQ8</accession>
<feature type="transmembrane region" description="Helical" evidence="1">
    <location>
        <begin position="23"/>
        <end position="43"/>
    </location>
</feature>
<dbReference type="AlphaFoldDB" id="A0A918CAQ8"/>
<name>A0A918CAQ8_AGRME</name>
<gene>
    <name evidence="2" type="ORF">GCM10010196_03470</name>
</gene>
<feature type="transmembrane region" description="Helical" evidence="1">
    <location>
        <begin position="97"/>
        <end position="122"/>
    </location>
</feature>
<protein>
    <submittedName>
        <fullName evidence="2">Uncharacterized protein</fullName>
    </submittedName>
</protein>
<evidence type="ECO:0000256" key="1">
    <source>
        <dbReference type="SAM" id="Phobius"/>
    </source>
</evidence>
<comment type="caution">
    <text evidence="2">The sequence shown here is derived from an EMBL/GenBank/DDBJ whole genome shotgun (WGS) entry which is preliminary data.</text>
</comment>
<feature type="transmembrane region" description="Helical" evidence="1">
    <location>
        <begin position="55"/>
        <end position="76"/>
    </location>
</feature>
<keyword evidence="1" id="KW-0812">Transmembrane</keyword>
<dbReference type="RefSeq" id="WP_189083590.1">
    <property type="nucleotide sequence ID" value="NZ_BMRJ01000001.1"/>
</dbReference>
<sequence length="123" mass="12782">MTATPQAAWAPPSNRAAATARRLAPWTIAVGAVFWLVPIALTFVPSPTLQTIGLIVVWMGFLPYLAITITTIVFAVRGLAGAGRLGGLGRSDARFALVATIVMFAAAPIVAIVVPVLVSLLFA</sequence>
<keyword evidence="3" id="KW-1185">Reference proteome</keyword>
<dbReference type="EMBL" id="BMRJ01000001">
    <property type="protein sequence ID" value="GGR14213.1"/>
    <property type="molecule type" value="Genomic_DNA"/>
</dbReference>
<organism evidence="2 3">
    <name type="scientific">Agromyces mediolanus</name>
    <name type="common">Corynebacterium mediolanum</name>
    <dbReference type="NCBI Taxonomy" id="41986"/>
    <lineage>
        <taxon>Bacteria</taxon>
        <taxon>Bacillati</taxon>
        <taxon>Actinomycetota</taxon>
        <taxon>Actinomycetes</taxon>
        <taxon>Micrococcales</taxon>
        <taxon>Microbacteriaceae</taxon>
        <taxon>Agromyces</taxon>
    </lineage>
</organism>
<reference evidence="2" key="2">
    <citation type="submission" date="2020-09" db="EMBL/GenBank/DDBJ databases">
        <authorList>
            <person name="Sun Q."/>
            <person name="Ohkuma M."/>
        </authorList>
    </citation>
    <scope>NUCLEOTIDE SEQUENCE</scope>
    <source>
        <strain evidence="2">JCM 3346</strain>
    </source>
</reference>
<evidence type="ECO:0000313" key="2">
    <source>
        <dbReference type="EMBL" id="GGR14213.1"/>
    </source>
</evidence>
<dbReference type="Proteomes" id="UP000610303">
    <property type="component" value="Unassembled WGS sequence"/>
</dbReference>